<dbReference type="OrthoDB" id="6101684at2759"/>
<dbReference type="GO" id="GO:0005634">
    <property type="term" value="C:nucleus"/>
    <property type="evidence" value="ECO:0007669"/>
    <property type="project" value="InterPro"/>
</dbReference>
<protein>
    <submittedName>
        <fullName evidence="2">NAB</fullName>
    </submittedName>
</protein>
<name>A0A8S3QXF7_MYTED</name>
<dbReference type="GO" id="GO:0006355">
    <property type="term" value="P:regulation of DNA-templated transcription"/>
    <property type="evidence" value="ECO:0007669"/>
    <property type="project" value="InterPro"/>
</dbReference>
<dbReference type="InterPro" id="IPR006988">
    <property type="entry name" value="Nab_N"/>
</dbReference>
<organism evidence="2 3">
    <name type="scientific">Mytilus edulis</name>
    <name type="common">Blue mussel</name>
    <dbReference type="NCBI Taxonomy" id="6550"/>
    <lineage>
        <taxon>Eukaryota</taxon>
        <taxon>Metazoa</taxon>
        <taxon>Spiralia</taxon>
        <taxon>Lophotrochozoa</taxon>
        <taxon>Mollusca</taxon>
        <taxon>Bivalvia</taxon>
        <taxon>Autobranchia</taxon>
        <taxon>Pteriomorphia</taxon>
        <taxon>Mytilida</taxon>
        <taxon>Mytiloidea</taxon>
        <taxon>Mytilidae</taxon>
        <taxon>Mytilinae</taxon>
        <taxon>Mytilus</taxon>
    </lineage>
</organism>
<keyword evidence="3" id="KW-1185">Reference proteome</keyword>
<comment type="caution">
    <text evidence="2">The sequence shown here is derived from an EMBL/GenBank/DDBJ whole genome shotgun (WGS) entry which is preliminary data.</text>
</comment>
<dbReference type="EMBL" id="CAJPWZ010000706">
    <property type="protein sequence ID" value="CAG2198977.1"/>
    <property type="molecule type" value="Genomic_DNA"/>
</dbReference>
<dbReference type="AlphaFoldDB" id="A0A8S3QXF7"/>
<proteinExistence type="predicted"/>
<evidence type="ECO:0000259" key="1">
    <source>
        <dbReference type="PROSITE" id="PS50209"/>
    </source>
</evidence>
<feature type="domain" description="CARD" evidence="1">
    <location>
        <begin position="192"/>
        <end position="249"/>
    </location>
</feature>
<dbReference type="InterPro" id="IPR001315">
    <property type="entry name" value="CARD"/>
</dbReference>
<reference evidence="2" key="1">
    <citation type="submission" date="2021-03" db="EMBL/GenBank/DDBJ databases">
        <authorList>
            <person name="Bekaert M."/>
        </authorList>
    </citation>
    <scope>NUCLEOTIDE SEQUENCE</scope>
</reference>
<evidence type="ECO:0000313" key="2">
    <source>
        <dbReference type="EMBL" id="CAG2198977.1"/>
    </source>
</evidence>
<dbReference type="Proteomes" id="UP000683360">
    <property type="component" value="Unassembled WGS sequence"/>
</dbReference>
<dbReference type="InterPro" id="IPR011029">
    <property type="entry name" value="DEATH-like_dom_sf"/>
</dbReference>
<dbReference type="GO" id="GO:0003712">
    <property type="term" value="F:transcription coregulator activity"/>
    <property type="evidence" value="ECO:0007669"/>
    <property type="project" value="InterPro"/>
</dbReference>
<gene>
    <name evidence="2" type="ORF">MEDL_13738</name>
</gene>
<dbReference type="CDD" id="cd01671">
    <property type="entry name" value="CARD"/>
    <property type="match status" value="1"/>
</dbReference>
<dbReference type="Pfam" id="PF04904">
    <property type="entry name" value="SAM_NCD1"/>
    <property type="match status" value="1"/>
</dbReference>
<dbReference type="GO" id="GO:0042981">
    <property type="term" value="P:regulation of apoptotic process"/>
    <property type="evidence" value="ECO:0007669"/>
    <property type="project" value="InterPro"/>
</dbReference>
<sequence length="339" mass="38758">MATQSKQSATDDKSNETKRHINVDLGDDIVQNRFPFDIKMADNQPKTIVEWKLLNILQRANLIQYYDNFIRQGKCDVERMSKVSGFLKEAIDSVRMKKLHVQIFTTALEEAMSDPDLLKEVPSWLKTSSGIRNQPQSQISQPSNQKIVMQTLSASIPTQKKIEDYNVDEHVSGNNRLKHFYSDILTCTILDKNVLDELISRCILTIDDREEIIKPASQTERNKILLDLLISRPYDVLNLFMVILKQSDPDNSNVQALVSKMSTPDGHKLTLKQTETVTGATMIHKRLQMKAYSVYDVIPQHIKGNIIYKCYLNYLFKLYRLDLLTTCLFPATLGSGVNS</sequence>
<dbReference type="Gene3D" id="1.10.533.10">
    <property type="entry name" value="Death Domain, Fas"/>
    <property type="match status" value="1"/>
</dbReference>
<dbReference type="PROSITE" id="PS50209">
    <property type="entry name" value="CARD"/>
    <property type="match status" value="1"/>
</dbReference>
<dbReference type="SUPFAM" id="SSF47986">
    <property type="entry name" value="DEATH domain"/>
    <property type="match status" value="1"/>
</dbReference>
<accession>A0A8S3QXF7</accession>
<evidence type="ECO:0000313" key="3">
    <source>
        <dbReference type="Proteomes" id="UP000683360"/>
    </source>
</evidence>